<dbReference type="AlphaFoldDB" id="A0AAQ3K8I6"/>
<evidence type="ECO:0000313" key="2">
    <source>
        <dbReference type="Proteomes" id="UP001327560"/>
    </source>
</evidence>
<reference evidence="1 2" key="1">
    <citation type="submission" date="2023-10" db="EMBL/GenBank/DDBJ databases">
        <title>Chromosome-scale genome assembly provides insights into flower coloration mechanisms of Canna indica.</title>
        <authorList>
            <person name="Li C."/>
        </authorList>
    </citation>
    <scope>NUCLEOTIDE SEQUENCE [LARGE SCALE GENOMIC DNA]</scope>
    <source>
        <tissue evidence="1">Flower</tissue>
    </source>
</reference>
<keyword evidence="1" id="KW-0418">Kinase</keyword>
<keyword evidence="1" id="KW-0808">Transferase</keyword>
<dbReference type="EMBL" id="CP136893">
    <property type="protein sequence ID" value="WOL03837.1"/>
    <property type="molecule type" value="Genomic_DNA"/>
</dbReference>
<evidence type="ECO:0000313" key="1">
    <source>
        <dbReference type="EMBL" id="WOL03837.1"/>
    </source>
</evidence>
<accession>A0AAQ3K8I6</accession>
<gene>
    <name evidence="1" type="ORF">Cni_G12557</name>
</gene>
<organism evidence="1 2">
    <name type="scientific">Canna indica</name>
    <name type="common">Indian-shot</name>
    <dbReference type="NCBI Taxonomy" id="4628"/>
    <lineage>
        <taxon>Eukaryota</taxon>
        <taxon>Viridiplantae</taxon>
        <taxon>Streptophyta</taxon>
        <taxon>Embryophyta</taxon>
        <taxon>Tracheophyta</taxon>
        <taxon>Spermatophyta</taxon>
        <taxon>Magnoliopsida</taxon>
        <taxon>Liliopsida</taxon>
        <taxon>Zingiberales</taxon>
        <taxon>Cannaceae</taxon>
        <taxon>Canna</taxon>
    </lineage>
</organism>
<proteinExistence type="predicted"/>
<protein>
    <submittedName>
        <fullName evidence="1">LRR receptor-like serine/threonine-protein kinase ERL1</fullName>
    </submittedName>
</protein>
<name>A0AAQ3K8I6_9LILI</name>
<keyword evidence="1" id="KW-0675">Receptor</keyword>
<sequence>MDMGLVKKAFQLALLCTKKHPSNWPTMHEVARLLVTLLPTPGGKHNTVTMKSKDYTHFLDVGSDVKGSAKQDSSSLSDAQWVWWVGLLSLGLCLLLDESRQELGRPRGKGGIDCE</sequence>
<dbReference type="GO" id="GO:0016301">
    <property type="term" value="F:kinase activity"/>
    <property type="evidence" value="ECO:0007669"/>
    <property type="project" value="UniProtKB-KW"/>
</dbReference>
<dbReference type="Proteomes" id="UP001327560">
    <property type="component" value="Chromosome 4"/>
</dbReference>
<keyword evidence="2" id="KW-1185">Reference proteome</keyword>